<evidence type="ECO:0000313" key="3">
    <source>
        <dbReference type="EMBL" id="CUU41355.1"/>
    </source>
</evidence>
<dbReference type="Proteomes" id="UP000065734">
    <property type="component" value="Chromosome I"/>
</dbReference>
<dbReference type="RefSeq" id="WP_055036601.1">
    <property type="nucleotide sequence ID" value="NZ_AP014854.2"/>
</dbReference>
<dbReference type="SUPFAM" id="SSF143100">
    <property type="entry name" value="TTHA1013/TTHA0281-like"/>
    <property type="match status" value="1"/>
</dbReference>
<evidence type="ECO:0000313" key="4">
    <source>
        <dbReference type="Proteomes" id="UP000065734"/>
    </source>
</evidence>
<dbReference type="STRING" id="1079.BVIR_900"/>
<reference evidence="2" key="1">
    <citation type="journal article" date="2015" name="Genome Announc.">
        <title>Complete Genome Sequence of the Bacteriochlorophyll b-Producing Photosynthetic Bacterium Blastochloris viridis.</title>
        <authorList>
            <person name="Tsukatani Y."/>
            <person name="Hirose Y."/>
            <person name="Harada J."/>
            <person name="Misawa N."/>
            <person name="Mori K."/>
            <person name="Inoue K."/>
            <person name="Tamiaki H."/>
        </authorList>
    </citation>
    <scope>NUCLEOTIDE SEQUENCE [LARGE SCALE GENOMIC DNA]</scope>
    <source>
        <strain evidence="2">DSM 133</strain>
    </source>
</reference>
<protein>
    <recommendedName>
        <fullName evidence="1">HicB-like antitoxin of toxin-antitoxin system domain-containing protein</fullName>
    </recommendedName>
</protein>
<dbReference type="Gene3D" id="3.30.160.250">
    <property type="match status" value="1"/>
</dbReference>
<proteinExistence type="predicted"/>
<evidence type="ECO:0000259" key="1">
    <source>
        <dbReference type="Pfam" id="PF15919"/>
    </source>
</evidence>
<organism evidence="3 4">
    <name type="scientific">Blastochloris viridis</name>
    <name type="common">Rhodopseudomonas viridis</name>
    <dbReference type="NCBI Taxonomy" id="1079"/>
    <lineage>
        <taxon>Bacteria</taxon>
        <taxon>Pseudomonadati</taxon>
        <taxon>Pseudomonadota</taxon>
        <taxon>Alphaproteobacteria</taxon>
        <taxon>Hyphomicrobiales</taxon>
        <taxon>Blastochloridaceae</taxon>
        <taxon>Blastochloris</taxon>
    </lineage>
</organism>
<dbReference type="KEGG" id="bvr:BVIR_900"/>
<dbReference type="InterPro" id="IPR031807">
    <property type="entry name" value="HicB-like"/>
</dbReference>
<keyword evidence="4" id="KW-1185">Reference proteome</keyword>
<reference evidence="3" key="2">
    <citation type="submission" date="2015-11" db="EMBL/GenBank/DDBJ databases">
        <authorList>
            <person name="Zhang Y."/>
            <person name="Guo Z."/>
        </authorList>
    </citation>
    <scope>NUCLEOTIDE SEQUENCE</scope>
    <source>
        <strain evidence="3">1</strain>
    </source>
</reference>
<dbReference type="EMBL" id="AP014854">
    <property type="protein sequence ID" value="BAR98014.1"/>
    <property type="molecule type" value="Genomic_DNA"/>
</dbReference>
<dbReference type="Pfam" id="PF15919">
    <property type="entry name" value="HicB_lk_antitox"/>
    <property type="match status" value="1"/>
</dbReference>
<dbReference type="OrthoDB" id="9807959at2"/>
<reference evidence="4" key="3">
    <citation type="journal article" date="2016" name="Genome Announc.">
        <title>Revised genome sequence of the purple photosynthetic bacterium Blastochloris viridis.</title>
        <authorList>
            <person name="Liu L.N."/>
            <person name="Faulkner M."/>
            <person name="Liu X."/>
            <person name="Huang F."/>
            <person name="Darby A.C."/>
            <person name="Hall N."/>
        </authorList>
    </citation>
    <scope>NUCLEOTIDE SEQUENCE [LARGE SCALE GENOMIC DNA]</scope>
    <source>
        <strain evidence="4">ATCC 19567 / DSM 133 / F</strain>
    </source>
</reference>
<dbReference type="EMBL" id="LN907867">
    <property type="protein sequence ID" value="CUU41355.1"/>
    <property type="molecule type" value="Genomic_DNA"/>
</dbReference>
<accession>A0A0H5BAE7</accession>
<dbReference type="InterPro" id="IPR035069">
    <property type="entry name" value="TTHA1013/TTHA0281-like"/>
</dbReference>
<name>A0A0H5BAE7_BLAVI</name>
<feature type="domain" description="HicB-like antitoxin of toxin-antitoxin system" evidence="1">
    <location>
        <begin position="56"/>
        <end position="173"/>
    </location>
</feature>
<evidence type="ECO:0000313" key="2">
    <source>
        <dbReference type="EMBL" id="BAR98014.1"/>
    </source>
</evidence>
<dbReference type="AlphaFoldDB" id="A0A0H5BAE7"/>
<gene>
    <name evidence="2" type="ORF">BV133_421</name>
    <name evidence="3" type="ORF">BVIRIDIS_03450</name>
</gene>
<sequence>MINESMARERTRWRGAAFADGFTGDISTLLAETQTRHAESSARAAARPAGYVAIVAGKPGNYRVVLPDLPHCTAKGDTMDAALADAAVVVRHWCEAALDRGEPLPEPRSADEAVHGDPQVVRLLGEDSALALVPLLPEVAVTRTIELALDVDLVAAVDEVAEAAGVARTDFIALALEAALAQHAEPVGT</sequence>